<evidence type="ECO:0000313" key="3">
    <source>
        <dbReference type="Proteomes" id="UP001241605"/>
    </source>
</evidence>
<dbReference type="Proteomes" id="UP001241605">
    <property type="component" value="Chromosome"/>
</dbReference>
<dbReference type="EMBL" id="CP124616">
    <property type="protein sequence ID" value="WGW02471.1"/>
    <property type="molecule type" value="Genomic_DNA"/>
</dbReference>
<dbReference type="RefSeq" id="WP_282299104.1">
    <property type="nucleotide sequence ID" value="NZ_CP124616.1"/>
</dbReference>
<keyword evidence="3" id="KW-1185">Reference proteome</keyword>
<keyword evidence="1" id="KW-0472">Membrane</keyword>
<reference evidence="2 3" key="1">
    <citation type="submission" date="2023-05" db="EMBL/GenBank/DDBJ databases">
        <title>YMD87, complete Genome.</title>
        <authorList>
            <person name="Zhang J."/>
            <person name="Xu X."/>
        </authorList>
    </citation>
    <scope>NUCLEOTIDE SEQUENCE [LARGE SCALE GENOMIC DNA]</scope>
    <source>
        <strain evidence="2 3">YMD87</strain>
    </source>
</reference>
<gene>
    <name evidence="2" type="ORF">QF118_10985</name>
</gene>
<sequence length="78" mass="8237">MSSFSTNIDHQAPGEISVATIFRSLVLGFLGISLCISAFGLWLVPGGQGLPEVSLIKMGLSAALLIAGLCCMVMIRRR</sequence>
<keyword evidence="1" id="KW-1133">Transmembrane helix</keyword>
<protein>
    <submittedName>
        <fullName evidence="2">Uncharacterized protein</fullName>
    </submittedName>
</protein>
<organism evidence="2 3">
    <name type="scientific">Tropicibacter oceani</name>
    <dbReference type="NCBI Taxonomy" id="3058420"/>
    <lineage>
        <taxon>Bacteria</taxon>
        <taxon>Pseudomonadati</taxon>
        <taxon>Pseudomonadota</taxon>
        <taxon>Alphaproteobacteria</taxon>
        <taxon>Rhodobacterales</taxon>
        <taxon>Roseobacteraceae</taxon>
        <taxon>Tropicibacter</taxon>
    </lineage>
</organism>
<evidence type="ECO:0000256" key="1">
    <source>
        <dbReference type="SAM" id="Phobius"/>
    </source>
</evidence>
<accession>A0ABY8QCX0</accession>
<keyword evidence="1" id="KW-0812">Transmembrane</keyword>
<feature type="transmembrane region" description="Helical" evidence="1">
    <location>
        <begin position="21"/>
        <end position="43"/>
    </location>
</feature>
<evidence type="ECO:0000313" key="2">
    <source>
        <dbReference type="EMBL" id="WGW02471.1"/>
    </source>
</evidence>
<name>A0ABY8QCX0_9RHOB</name>
<proteinExistence type="predicted"/>
<feature type="transmembrane region" description="Helical" evidence="1">
    <location>
        <begin position="55"/>
        <end position="75"/>
    </location>
</feature>